<feature type="region of interest" description="Disordered" evidence="11">
    <location>
        <begin position="317"/>
        <end position="357"/>
    </location>
</feature>
<feature type="domain" description="SANT" evidence="14">
    <location>
        <begin position="543"/>
        <end position="589"/>
    </location>
</feature>
<keyword evidence="4 10" id="KW-0863">Zinc-finger</keyword>
<keyword evidence="9" id="KW-0539">Nucleus</keyword>
<dbReference type="Gene3D" id="1.10.10.60">
    <property type="entry name" value="Homeodomain-like"/>
    <property type="match status" value="1"/>
</dbReference>
<keyword evidence="7" id="KW-0238">DNA-binding</keyword>
<dbReference type="GO" id="GO:0008270">
    <property type="term" value="F:zinc ion binding"/>
    <property type="evidence" value="ECO:0007669"/>
    <property type="project" value="UniProtKB-KW"/>
</dbReference>
<dbReference type="GO" id="GO:0003714">
    <property type="term" value="F:transcription corepressor activity"/>
    <property type="evidence" value="ECO:0007669"/>
    <property type="project" value="TreeGrafter"/>
</dbReference>
<dbReference type="PROSITE" id="PS50157">
    <property type="entry name" value="ZINC_FINGER_C2H2_2"/>
    <property type="match status" value="1"/>
</dbReference>
<evidence type="ECO:0000259" key="13">
    <source>
        <dbReference type="PROSITE" id="PS51156"/>
    </source>
</evidence>
<feature type="compositionally biased region" description="Basic residues" evidence="11">
    <location>
        <begin position="133"/>
        <end position="144"/>
    </location>
</feature>
<name>A0A8S1EB09_9PELO</name>
<dbReference type="EMBL" id="CADEPM010000001">
    <property type="protein sequence ID" value="CAB3396754.1"/>
    <property type="molecule type" value="Genomic_DNA"/>
</dbReference>
<evidence type="ECO:0000256" key="7">
    <source>
        <dbReference type="ARBA" id="ARBA00023125"/>
    </source>
</evidence>
<evidence type="ECO:0000256" key="9">
    <source>
        <dbReference type="ARBA" id="ARBA00023242"/>
    </source>
</evidence>
<dbReference type="SUPFAM" id="SSF46689">
    <property type="entry name" value="Homeodomain-like"/>
    <property type="match status" value="1"/>
</dbReference>
<organism evidence="15 16">
    <name type="scientific">Caenorhabditis bovis</name>
    <dbReference type="NCBI Taxonomy" id="2654633"/>
    <lineage>
        <taxon>Eukaryota</taxon>
        <taxon>Metazoa</taxon>
        <taxon>Ecdysozoa</taxon>
        <taxon>Nematoda</taxon>
        <taxon>Chromadorea</taxon>
        <taxon>Rhabditida</taxon>
        <taxon>Rhabditina</taxon>
        <taxon>Rhabditomorpha</taxon>
        <taxon>Rhabditoidea</taxon>
        <taxon>Rhabditidae</taxon>
        <taxon>Peloderinae</taxon>
        <taxon>Caenorhabditis</taxon>
    </lineage>
</organism>
<dbReference type="PROSITE" id="PS51293">
    <property type="entry name" value="SANT"/>
    <property type="match status" value="1"/>
</dbReference>
<dbReference type="GO" id="GO:0006357">
    <property type="term" value="P:regulation of transcription by RNA polymerase II"/>
    <property type="evidence" value="ECO:0007669"/>
    <property type="project" value="TreeGrafter"/>
</dbReference>
<feature type="region of interest" description="Disordered" evidence="11">
    <location>
        <begin position="625"/>
        <end position="646"/>
    </location>
</feature>
<evidence type="ECO:0000313" key="16">
    <source>
        <dbReference type="Proteomes" id="UP000494206"/>
    </source>
</evidence>
<dbReference type="InterPro" id="IPR009057">
    <property type="entry name" value="Homeodomain-like_sf"/>
</dbReference>
<dbReference type="Proteomes" id="UP000494206">
    <property type="component" value="Unassembled WGS sequence"/>
</dbReference>
<dbReference type="InterPro" id="IPR051066">
    <property type="entry name" value="Trans_reg/Corepressor"/>
</dbReference>
<evidence type="ECO:0000256" key="1">
    <source>
        <dbReference type="ARBA" id="ARBA00004123"/>
    </source>
</evidence>
<dbReference type="InterPro" id="IPR013087">
    <property type="entry name" value="Znf_C2H2_type"/>
</dbReference>
<comment type="subcellular location">
    <subcellularLocation>
        <location evidence="1">Nucleus</location>
    </subcellularLocation>
</comment>
<sequence length="864" mass="97328">MHTEIGANYYAPRRSISTVTGPNRREMDAFYSQHFRNKKDEISFDPIRFSPPHFTPPPSFPEQPMKRGCVRFDDLQSHPQNNFMMTNPQVPPRKCSLAPNFFSSQNSHHVYPDQYTPRTWPHNDNMASSMQLHHQHPHNQHHPPQRMQARNYTPNGLSHWEGPHQPTQHQPLASIMKKVPSQHPSVQIRVEHSADNSFLQPSNNADFRPMPNMLSPMKMDIDEEIGGPSAKLSTSFLISPLSGQPIGENQHKRSHPNVPSRKASIMALKSQLRNPRGHQVHKTSQGEIPYTPPPILAPMRNGSGLFCSIAKSITNHQNSEISDGPSCSGGDQRNSKMLMNGKKKSDDGSDGPSRKNGFTYMAQQINQPNFADELEALRKESWASTSSQEDRPIRKKSIDPEYIRKISCMSDTYYDMPQADGPHVSDPNPHINVGREYQARVRKWNEREVHPSELDAIEDRDEIVFSSSILDDIDPDQITAFELLACSQACPRAGRNKELALHLLMENKGNIDAAVEDLLRCDTLDWEHYSIVFGYLYNDSVLWTPEEVYQFQDAIYKSEKDFDKVAQELPGKTIKECVQFYYTWKKTCPDDYRKLRNLRRKRRLLEMNLQAMEDDPIPMKKCSLQESVESDAESDTTTHSVNAPSAEFRDRSFTSPIISSPRASPLVTGSPMAKDFSGIQKNYQPLAPRHHSTNATSKKGAQPSADGFFHCRLCDKCFEKVKSLNAHMKSHAMKARAEQEAKAHDAQMAAAAAQLVNVVSTSPSPLNPFANSLGITIPSSIGNLTPQQLCINQQLQSQLSNLSSQLNSPMTPQQQLQLSQQQLVARAMQQSMLQQAQQPTTSATMGIVPQSQCPLLQTGLHSIH</sequence>
<reference evidence="15 16" key="1">
    <citation type="submission" date="2020-04" db="EMBL/GenBank/DDBJ databases">
        <authorList>
            <person name="Laetsch R D."/>
            <person name="Stevens L."/>
            <person name="Kumar S."/>
            <person name="Blaxter L. M."/>
        </authorList>
    </citation>
    <scope>NUCLEOTIDE SEQUENCE [LARGE SCALE GENOMIC DNA]</scope>
</reference>
<evidence type="ECO:0000256" key="10">
    <source>
        <dbReference type="PROSITE-ProRule" id="PRU00042"/>
    </source>
</evidence>
<feature type="domain" description="C2H2-type" evidence="12">
    <location>
        <begin position="709"/>
        <end position="736"/>
    </location>
</feature>
<evidence type="ECO:0000256" key="2">
    <source>
        <dbReference type="ARBA" id="ARBA00022491"/>
    </source>
</evidence>
<feature type="region of interest" description="Disordered" evidence="11">
    <location>
        <begin position="131"/>
        <end position="168"/>
    </location>
</feature>
<dbReference type="GO" id="GO:0005667">
    <property type="term" value="C:transcription regulator complex"/>
    <property type="evidence" value="ECO:0007669"/>
    <property type="project" value="TreeGrafter"/>
</dbReference>
<dbReference type="GO" id="GO:0003677">
    <property type="term" value="F:DNA binding"/>
    <property type="evidence" value="ECO:0007669"/>
    <property type="project" value="UniProtKB-KW"/>
</dbReference>
<evidence type="ECO:0000256" key="8">
    <source>
        <dbReference type="ARBA" id="ARBA00023163"/>
    </source>
</evidence>
<dbReference type="FunFam" id="1.10.10.60:FF:000012">
    <property type="entry name" value="Metastasis-associated 1 family, member 3"/>
    <property type="match status" value="1"/>
</dbReference>
<dbReference type="InterPro" id="IPR000949">
    <property type="entry name" value="ELM2_dom"/>
</dbReference>
<keyword evidence="8" id="KW-0804">Transcription</keyword>
<evidence type="ECO:0000259" key="12">
    <source>
        <dbReference type="PROSITE" id="PS50157"/>
    </source>
</evidence>
<dbReference type="SMART" id="SM00717">
    <property type="entry name" value="SANT"/>
    <property type="match status" value="1"/>
</dbReference>
<evidence type="ECO:0000256" key="4">
    <source>
        <dbReference type="ARBA" id="ARBA00022771"/>
    </source>
</evidence>
<dbReference type="InterPro" id="IPR017884">
    <property type="entry name" value="SANT_dom"/>
</dbReference>
<proteinExistence type="predicted"/>
<dbReference type="SMART" id="SM01189">
    <property type="entry name" value="ELM2"/>
    <property type="match status" value="1"/>
</dbReference>
<feature type="domain" description="ELM2" evidence="13">
    <location>
        <begin position="429"/>
        <end position="522"/>
    </location>
</feature>
<accession>A0A8S1EB09</accession>
<dbReference type="OrthoDB" id="10258692at2759"/>
<comment type="caution">
    <text evidence="15">The sequence shown here is derived from an EMBL/GenBank/DDBJ whole genome shotgun (WGS) entry which is preliminary data.</text>
</comment>
<protein>
    <submittedName>
        <fullName evidence="15">Uncharacterized protein</fullName>
    </submittedName>
</protein>
<dbReference type="Pfam" id="PF00249">
    <property type="entry name" value="Myb_DNA-binding"/>
    <property type="match status" value="1"/>
</dbReference>
<dbReference type="PROSITE" id="PS00028">
    <property type="entry name" value="ZINC_FINGER_C2H2_1"/>
    <property type="match status" value="1"/>
</dbReference>
<dbReference type="PANTHER" id="PTHR16089">
    <property type="entry name" value="REST COREPRESSOR COREST PROTEIN-RELATED"/>
    <property type="match status" value="1"/>
</dbReference>
<evidence type="ECO:0000256" key="5">
    <source>
        <dbReference type="ARBA" id="ARBA00022833"/>
    </source>
</evidence>
<keyword evidence="16" id="KW-1185">Reference proteome</keyword>
<evidence type="ECO:0000259" key="14">
    <source>
        <dbReference type="PROSITE" id="PS51293"/>
    </source>
</evidence>
<evidence type="ECO:0000256" key="6">
    <source>
        <dbReference type="ARBA" id="ARBA00023015"/>
    </source>
</evidence>
<dbReference type="PROSITE" id="PS51156">
    <property type="entry name" value="ELM2"/>
    <property type="match status" value="1"/>
</dbReference>
<keyword evidence="5" id="KW-0862">Zinc</keyword>
<dbReference type="GO" id="GO:0000118">
    <property type="term" value="C:histone deacetylase complex"/>
    <property type="evidence" value="ECO:0007669"/>
    <property type="project" value="TreeGrafter"/>
</dbReference>
<evidence type="ECO:0000313" key="15">
    <source>
        <dbReference type="EMBL" id="CAB3396754.1"/>
    </source>
</evidence>
<evidence type="ECO:0000256" key="11">
    <source>
        <dbReference type="SAM" id="MobiDB-lite"/>
    </source>
</evidence>
<dbReference type="InterPro" id="IPR001005">
    <property type="entry name" value="SANT/Myb"/>
</dbReference>
<keyword evidence="2" id="KW-0678">Repressor</keyword>
<dbReference type="AlphaFoldDB" id="A0A8S1EB09"/>
<evidence type="ECO:0000256" key="3">
    <source>
        <dbReference type="ARBA" id="ARBA00022723"/>
    </source>
</evidence>
<keyword evidence="3" id="KW-0479">Metal-binding</keyword>
<gene>
    <name evidence="15" type="ORF">CBOVIS_LOCUS267</name>
</gene>
<keyword evidence="6" id="KW-0805">Transcription regulation</keyword>
<dbReference type="PANTHER" id="PTHR16089:SF40">
    <property type="entry name" value="SUPPRESSOR OF ACTIVATED EGL-4 PROTEIN 1"/>
    <property type="match status" value="1"/>
</dbReference>